<dbReference type="AlphaFoldDB" id="A0A6G0QBB6"/>
<evidence type="ECO:0000313" key="2">
    <source>
        <dbReference type="EMBL" id="KAE9278203.1"/>
    </source>
</evidence>
<comment type="caution">
    <text evidence="2">The sequence shown here is derived from an EMBL/GenBank/DDBJ whole genome shotgun (WGS) entry which is preliminary data.</text>
</comment>
<feature type="compositionally biased region" description="Polar residues" evidence="1">
    <location>
        <begin position="28"/>
        <end position="48"/>
    </location>
</feature>
<protein>
    <submittedName>
        <fullName evidence="2">Uncharacterized protein</fullName>
    </submittedName>
</protein>
<reference evidence="2 3" key="1">
    <citation type="submission" date="2018-09" db="EMBL/GenBank/DDBJ databases">
        <title>Genomic investigation of the strawberry pathogen Phytophthora fragariae indicates pathogenicity is determined by transcriptional variation in three key races.</title>
        <authorList>
            <person name="Adams T.M."/>
            <person name="Armitage A.D."/>
            <person name="Sobczyk M.K."/>
            <person name="Bates H.J."/>
            <person name="Dunwell J.M."/>
            <person name="Nellist C.F."/>
            <person name="Harrison R.J."/>
        </authorList>
    </citation>
    <scope>NUCLEOTIDE SEQUENCE [LARGE SCALE GENOMIC DNA]</scope>
    <source>
        <strain evidence="2 3">NOV-77</strain>
    </source>
</reference>
<accession>A0A6G0QBB6</accession>
<evidence type="ECO:0000313" key="3">
    <source>
        <dbReference type="Proteomes" id="UP000486351"/>
    </source>
</evidence>
<feature type="region of interest" description="Disordered" evidence="1">
    <location>
        <begin position="1"/>
        <end position="70"/>
    </location>
</feature>
<dbReference type="Proteomes" id="UP000486351">
    <property type="component" value="Unassembled WGS sequence"/>
</dbReference>
<sequence length="94" mass="8846">MADDSPADPPRPASLSGGGASDAGQQGTPAATASTVSHSNTPTLTGPNVSAPPRASSTHVDTPASSIGLPAATSTPLAVLGAAQVSVGVTSSNL</sequence>
<name>A0A6G0QBB6_9STRA</name>
<organism evidence="2 3">
    <name type="scientific">Phytophthora fragariae</name>
    <dbReference type="NCBI Taxonomy" id="53985"/>
    <lineage>
        <taxon>Eukaryota</taxon>
        <taxon>Sar</taxon>
        <taxon>Stramenopiles</taxon>
        <taxon>Oomycota</taxon>
        <taxon>Peronosporomycetes</taxon>
        <taxon>Peronosporales</taxon>
        <taxon>Peronosporaceae</taxon>
        <taxon>Phytophthora</taxon>
    </lineage>
</organism>
<gene>
    <name evidence="2" type="ORF">PF008_g28669</name>
</gene>
<dbReference type="EMBL" id="QXFY01004329">
    <property type="protein sequence ID" value="KAE9278203.1"/>
    <property type="molecule type" value="Genomic_DNA"/>
</dbReference>
<feature type="compositionally biased region" description="Polar residues" evidence="1">
    <location>
        <begin position="55"/>
        <end position="65"/>
    </location>
</feature>
<evidence type="ECO:0000256" key="1">
    <source>
        <dbReference type="SAM" id="MobiDB-lite"/>
    </source>
</evidence>
<proteinExistence type="predicted"/>